<dbReference type="InterPro" id="IPR039859">
    <property type="entry name" value="PFA4/ZDH16/20/ERF2-like"/>
</dbReference>
<dbReference type="Pfam" id="PF01529">
    <property type="entry name" value="DHHC"/>
    <property type="match status" value="1"/>
</dbReference>
<keyword evidence="8" id="KW-0449">Lipoprotein</keyword>
<feature type="transmembrane region" description="Helical" evidence="11">
    <location>
        <begin position="81"/>
        <end position="102"/>
    </location>
</feature>
<evidence type="ECO:0000259" key="13">
    <source>
        <dbReference type="Pfam" id="PF01529"/>
    </source>
</evidence>
<evidence type="ECO:0000256" key="7">
    <source>
        <dbReference type="ARBA" id="ARBA00023139"/>
    </source>
</evidence>
<comment type="catalytic activity">
    <reaction evidence="10 11">
        <text>L-cysteinyl-[protein] + hexadecanoyl-CoA = S-hexadecanoyl-L-cysteinyl-[protein] + CoA</text>
        <dbReference type="Rhea" id="RHEA:36683"/>
        <dbReference type="Rhea" id="RHEA-COMP:10131"/>
        <dbReference type="Rhea" id="RHEA-COMP:11032"/>
        <dbReference type="ChEBI" id="CHEBI:29950"/>
        <dbReference type="ChEBI" id="CHEBI:57287"/>
        <dbReference type="ChEBI" id="CHEBI:57379"/>
        <dbReference type="ChEBI" id="CHEBI:74151"/>
        <dbReference type="EC" id="2.3.1.225"/>
    </reaction>
</comment>
<dbReference type="PANTHER" id="PTHR22883:SF43">
    <property type="entry name" value="PALMITOYLTRANSFERASE APP"/>
    <property type="match status" value="1"/>
</dbReference>
<comment type="similarity">
    <text evidence="2 11">Belongs to the DHHC palmitoyltransferase family.</text>
</comment>
<evidence type="ECO:0000256" key="5">
    <source>
        <dbReference type="ARBA" id="ARBA00022989"/>
    </source>
</evidence>
<evidence type="ECO:0000313" key="15">
    <source>
        <dbReference type="Proteomes" id="UP000188354"/>
    </source>
</evidence>
<comment type="domain">
    <text evidence="11">The DHHC domain is required for palmitoyltransferase activity.</text>
</comment>
<keyword evidence="6 11" id="KW-0472">Membrane</keyword>
<keyword evidence="9 11" id="KW-0012">Acyltransferase</keyword>
<keyword evidence="3 11" id="KW-0808">Transferase</keyword>
<dbReference type="EMBL" id="CM007372">
    <property type="protein sequence ID" value="OIW00247.1"/>
    <property type="molecule type" value="Genomic_DNA"/>
</dbReference>
<dbReference type="Gramene" id="OIW00247">
    <property type="protein sequence ID" value="OIW00247"/>
    <property type="gene ID" value="TanjilG_27498"/>
</dbReference>
<feature type="compositionally biased region" description="Basic and acidic residues" evidence="12">
    <location>
        <begin position="276"/>
        <end position="286"/>
    </location>
</feature>
<evidence type="ECO:0000256" key="2">
    <source>
        <dbReference type="ARBA" id="ARBA00008574"/>
    </source>
</evidence>
<dbReference type="EC" id="2.3.1.225" evidence="11"/>
<evidence type="ECO:0000256" key="9">
    <source>
        <dbReference type="ARBA" id="ARBA00023315"/>
    </source>
</evidence>
<evidence type="ECO:0000313" key="14">
    <source>
        <dbReference type="EMBL" id="OIW00247.1"/>
    </source>
</evidence>
<evidence type="ECO:0000256" key="3">
    <source>
        <dbReference type="ARBA" id="ARBA00022679"/>
    </source>
</evidence>
<sequence length="329" mass="37396">MPPSPPPNHDSAGDTDAPSPPLVRAYRVWKGNNVFLLQGRLIFGPDAKSILLSIFLIIAPVVVFCVFVARKLIHDFPHHYGWSIMIVVIVHTLFVLIILVLTSGRDPGIMPRNTHPPEPDDNDVFAAINNDRCQWPRFPLTKNVIVNGISVKIKYCDTCMLYRPPRCSHCSTCNNCVEKFDHHCPWVGQCIGLSTYENFRNQYEQQANPYDRGMIENFKQIFCTSIPPSKNKFRSKIPIPKEPSDLSASRNLHPLIKTRKTRQDLEIGMKQVYNETNKEEHRKDGGSAKSLDLPRALHTEGSYAQDTHIVVLPLQERTGRQLDISHDVK</sequence>
<evidence type="ECO:0000256" key="8">
    <source>
        <dbReference type="ARBA" id="ARBA00023288"/>
    </source>
</evidence>
<evidence type="ECO:0000256" key="6">
    <source>
        <dbReference type="ARBA" id="ARBA00023136"/>
    </source>
</evidence>
<evidence type="ECO:0000256" key="4">
    <source>
        <dbReference type="ARBA" id="ARBA00022692"/>
    </source>
</evidence>
<dbReference type="GO" id="GO:0019706">
    <property type="term" value="F:protein-cysteine S-palmitoyltransferase activity"/>
    <property type="evidence" value="ECO:0007669"/>
    <property type="project" value="UniProtKB-EC"/>
</dbReference>
<evidence type="ECO:0000256" key="12">
    <source>
        <dbReference type="SAM" id="MobiDB-lite"/>
    </source>
</evidence>
<reference evidence="14 15" key="1">
    <citation type="journal article" date="2017" name="Plant Biotechnol. J.">
        <title>A comprehensive draft genome sequence for lupin (Lupinus angustifolius), an emerging health food: insights into plant-microbe interactions and legume evolution.</title>
        <authorList>
            <person name="Hane J.K."/>
            <person name="Ming Y."/>
            <person name="Kamphuis L.G."/>
            <person name="Nelson M.N."/>
            <person name="Garg G."/>
            <person name="Atkins C.A."/>
            <person name="Bayer P.E."/>
            <person name="Bravo A."/>
            <person name="Bringans S."/>
            <person name="Cannon S."/>
            <person name="Edwards D."/>
            <person name="Foley R."/>
            <person name="Gao L.L."/>
            <person name="Harrison M.J."/>
            <person name="Huang W."/>
            <person name="Hurgobin B."/>
            <person name="Li S."/>
            <person name="Liu C.W."/>
            <person name="McGrath A."/>
            <person name="Morahan G."/>
            <person name="Murray J."/>
            <person name="Weller J."/>
            <person name="Jian J."/>
            <person name="Singh K.B."/>
        </authorList>
    </citation>
    <scope>NUCLEOTIDE SEQUENCE [LARGE SCALE GENOMIC DNA]</scope>
    <source>
        <strain evidence="15">cv. Tanjil</strain>
        <tissue evidence="14">Whole plant</tissue>
    </source>
</reference>
<accession>A0A4P1R2Y4</accession>
<comment type="subcellular location">
    <subcellularLocation>
        <location evidence="1">Endomembrane system</location>
        <topology evidence="1">Multi-pass membrane protein</topology>
    </subcellularLocation>
</comment>
<feature type="domain" description="Palmitoyltransferase DHHC" evidence="13">
    <location>
        <begin position="152"/>
        <end position="199"/>
    </location>
</feature>
<evidence type="ECO:0000256" key="1">
    <source>
        <dbReference type="ARBA" id="ARBA00004127"/>
    </source>
</evidence>
<feature type="region of interest" description="Disordered" evidence="12">
    <location>
        <begin position="273"/>
        <end position="292"/>
    </location>
</feature>
<dbReference type="PROSITE" id="PS50216">
    <property type="entry name" value="DHHC"/>
    <property type="match status" value="1"/>
</dbReference>
<evidence type="ECO:0000256" key="10">
    <source>
        <dbReference type="ARBA" id="ARBA00048048"/>
    </source>
</evidence>
<evidence type="ECO:0000256" key="11">
    <source>
        <dbReference type="RuleBase" id="RU079119"/>
    </source>
</evidence>
<dbReference type="InterPro" id="IPR001594">
    <property type="entry name" value="Palmitoyltrfase_DHHC"/>
</dbReference>
<protein>
    <recommendedName>
        <fullName evidence="11">S-acyltransferase</fullName>
        <ecNumber evidence="11">2.3.1.225</ecNumber>
    </recommendedName>
    <alternativeName>
        <fullName evidence="11">Palmitoyltransferase</fullName>
    </alternativeName>
</protein>
<dbReference type="PANTHER" id="PTHR22883">
    <property type="entry name" value="ZINC FINGER DHHC DOMAIN CONTAINING PROTEIN"/>
    <property type="match status" value="1"/>
</dbReference>
<dbReference type="STRING" id="3871.A0A4P1R2Y4"/>
<name>A0A4P1R2Y4_LUPAN</name>
<keyword evidence="4 11" id="KW-0812">Transmembrane</keyword>
<proteinExistence type="inferred from homology"/>
<dbReference type="GO" id="GO:0006612">
    <property type="term" value="P:protein targeting to membrane"/>
    <property type="evidence" value="ECO:0007669"/>
    <property type="project" value="TreeGrafter"/>
</dbReference>
<keyword evidence="15" id="KW-1185">Reference proteome</keyword>
<keyword evidence="7" id="KW-0564">Palmitate</keyword>
<keyword evidence="5 11" id="KW-1133">Transmembrane helix</keyword>
<gene>
    <name evidence="14" type="ORF">TanjilG_27498</name>
</gene>
<dbReference type="GO" id="GO:0005783">
    <property type="term" value="C:endoplasmic reticulum"/>
    <property type="evidence" value="ECO:0007669"/>
    <property type="project" value="TreeGrafter"/>
</dbReference>
<dbReference type="Proteomes" id="UP000188354">
    <property type="component" value="Chromosome LG12"/>
</dbReference>
<dbReference type="GO" id="GO:0005794">
    <property type="term" value="C:Golgi apparatus"/>
    <property type="evidence" value="ECO:0007669"/>
    <property type="project" value="TreeGrafter"/>
</dbReference>
<dbReference type="AlphaFoldDB" id="A0A4P1R2Y4"/>
<organism evidence="14 15">
    <name type="scientific">Lupinus angustifolius</name>
    <name type="common">Narrow-leaved blue lupine</name>
    <dbReference type="NCBI Taxonomy" id="3871"/>
    <lineage>
        <taxon>Eukaryota</taxon>
        <taxon>Viridiplantae</taxon>
        <taxon>Streptophyta</taxon>
        <taxon>Embryophyta</taxon>
        <taxon>Tracheophyta</taxon>
        <taxon>Spermatophyta</taxon>
        <taxon>Magnoliopsida</taxon>
        <taxon>eudicotyledons</taxon>
        <taxon>Gunneridae</taxon>
        <taxon>Pentapetalae</taxon>
        <taxon>rosids</taxon>
        <taxon>fabids</taxon>
        <taxon>Fabales</taxon>
        <taxon>Fabaceae</taxon>
        <taxon>Papilionoideae</taxon>
        <taxon>50 kb inversion clade</taxon>
        <taxon>genistoids sensu lato</taxon>
        <taxon>core genistoids</taxon>
        <taxon>Genisteae</taxon>
        <taxon>Lupinus</taxon>
    </lineage>
</organism>
<feature type="transmembrane region" description="Helical" evidence="11">
    <location>
        <begin position="50"/>
        <end position="69"/>
    </location>
</feature>